<dbReference type="HOGENOM" id="CLU_2942616_0_0_1"/>
<accession>A0A0C3FJN5</accession>
<dbReference type="Proteomes" id="UP000054166">
    <property type="component" value="Unassembled WGS sequence"/>
</dbReference>
<reference evidence="2" key="2">
    <citation type="submission" date="2015-01" db="EMBL/GenBank/DDBJ databases">
        <title>Evolutionary Origins and Diversification of the Mycorrhizal Mutualists.</title>
        <authorList>
            <consortium name="DOE Joint Genome Institute"/>
            <consortium name="Mycorrhizal Genomics Consortium"/>
            <person name="Kohler A."/>
            <person name="Kuo A."/>
            <person name="Nagy L.G."/>
            <person name="Floudas D."/>
            <person name="Copeland A."/>
            <person name="Barry K.W."/>
            <person name="Cichocki N."/>
            <person name="Veneault-Fourrey C."/>
            <person name="LaButti K."/>
            <person name="Lindquist E.A."/>
            <person name="Lipzen A."/>
            <person name="Lundell T."/>
            <person name="Morin E."/>
            <person name="Murat C."/>
            <person name="Riley R."/>
            <person name="Ohm R."/>
            <person name="Sun H."/>
            <person name="Tunlid A."/>
            <person name="Henrissat B."/>
            <person name="Grigoriev I.V."/>
            <person name="Hibbett D.S."/>
            <person name="Martin F."/>
        </authorList>
    </citation>
    <scope>NUCLEOTIDE SEQUENCE [LARGE SCALE GENOMIC DNA]</scope>
    <source>
        <strain evidence="2">F 1598</strain>
    </source>
</reference>
<organism evidence="1 2">
    <name type="scientific">Piloderma croceum (strain F 1598)</name>
    <dbReference type="NCBI Taxonomy" id="765440"/>
    <lineage>
        <taxon>Eukaryota</taxon>
        <taxon>Fungi</taxon>
        <taxon>Dikarya</taxon>
        <taxon>Basidiomycota</taxon>
        <taxon>Agaricomycotina</taxon>
        <taxon>Agaricomycetes</taxon>
        <taxon>Agaricomycetidae</taxon>
        <taxon>Atheliales</taxon>
        <taxon>Atheliaceae</taxon>
        <taxon>Piloderma</taxon>
    </lineage>
</organism>
<dbReference type="EMBL" id="KN833008">
    <property type="protein sequence ID" value="KIM79676.1"/>
    <property type="molecule type" value="Genomic_DNA"/>
</dbReference>
<reference evidence="1 2" key="1">
    <citation type="submission" date="2014-04" db="EMBL/GenBank/DDBJ databases">
        <authorList>
            <consortium name="DOE Joint Genome Institute"/>
            <person name="Kuo A."/>
            <person name="Tarkka M."/>
            <person name="Buscot F."/>
            <person name="Kohler A."/>
            <person name="Nagy L.G."/>
            <person name="Floudas D."/>
            <person name="Copeland A."/>
            <person name="Barry K.W."/>
            <person name="Cichocki N."/>
            <person name="Veneault-Fourrey C."/>
            <person name="LaButti K."/>
            <person name="Lindquist E.A."/>
            <person name="Lipzen A."/>
            <person name="Lundell T."/>
            <person name="Morin E."/>
            <person name="Murat C."/>
            <person name="Sun H."/>
            <person name="Tunlid A."/>
            <person name="Henrissat B."/>
            <person name="Grigoriev I.V."/>
            <person name="Hibbett D.S."/>
            <person name="Martin F."/>
            <person name="Nordberg H.P."/>
            <person name="Cantor M.N."/>
            <person name="Hua S.X."/>
        </authorList>
    </citation>
    <scope>NUCLEOTIDE SEQUENCE [LARGE SCALE GENOMIC DNA]</scope>
    <source>
        <strain evidence="1 2">F 1598</strain>
    </source>
</reference>
<sequence>MPRNLAQKITGARLPAVHVSVSMMQSALAFIIIRHCSPFLHHLSEFSAVPAAFASVILRT</sequence>
<dbReference type="InParanoid" id="A0A0C3FJN5"/>
<dbReference type="AlphaFoldDB" id="A0A0C3FJN5"/>
<proteinExistence type="predicted"/>
<evidence type="ECO:0000313" key="1">
    <source>
        <dbReference type="EMBL" id="KIM79676.1"/>
    </source>
</evidence>
<evidence type="ECO:0000313" key="2">
    <source>
        <dbReference type="Proteomes" id="UP000054166"/>
    </source>
</evidence>
<keyword evidence="2" id="KW-1185">Reference proteome</keyword>
<name>A0A0C3FJN5_PILCF</name>
<protein>
    <submittedName>
        <fullName evidence="1">Uncharacterized protein</fullName>
    </submittedName>
</protein>
<gene>
    <name evidence="1" type="ORF">PILCRDRAFT_823214</name>
</gene>